<dbReference type="EMBL" id="SMZQ01000001">
    <property type="protein sequence ID" value="TDL41388.1"/>
    <property type="molecule type" value="Genomic_DNA"/>
</dbReference>
<protein>
    <submittedName>
        <fullName evidence="1">Uncharacterized protein</fullName>
    </submittedName>
</protein>
<gene>
    <name evidence="1" type="ORF">E2R57_01600</name>
</gene>
<evidence type="ECO:0000313" key="1">
    <source>
        <dbReference type="EMBL" id="TDL41388.1"/>
    </source>
</evidence>
<dbReference type="RefSeq" id="WP_133345848.1">
    <property type="nucleotide sequence ID" value="NZ_SMZQ01000001.1"/>
</dbReference>
<accession>A0A4V3B2M2</accession>
<sequence length="205" mass="23181">MNLVTEESPSWLRHCVGNKPTLSRESLIIVDGLISYVCRVVERGAPEARWHVGHTPTKSWVWENHPVLAVGDDGWALGELVQRSAQPIGGQIRDDDSGLALRVQAFIDQLHRASRTTDGDEPLVEIEDLGEDPLRGRELEVSLREDIANKYSRVVDRMVKNLAKENGITGAVREDREILLIATPTWETERLEEWVTRYLAAKIRD</sequence>
<name>A0A4V3B2M2_9MICC</name>
<dbReference type="AlphaFoldDB" id="A0A4V3B2M2"/>
<comment type="caution">
    <text evidence="1">The sequence shown here is derived from an EMBL/GenBank/DDBJ whole genome shotgun (WGS) entry which is preliminary data.</text>
</comment>
<dbReference type="OrthoDB" id="4935069at2"/>
<organism evidence="1 2">
    <name type="scientific">Arthrobacter nitrophenolicus</name>
    <dbReference type="NCBI Taxonomy" id="683150"/>
    <lineage>
        <taxon>Bacteria</taxon>
        <taxon>Bacillati</taxon>
        <taxon>Actinomycetota</taxon>
        <taxon>Actinomycetes</taxon>
        <taxon>Micrococcales</taxon>
        <taxon>Micrococcaceae</taxon>
        <taxon>Arthrobacter</taxon>
    </lineage>
</organism>
<dbReference type="Proteomes" id="UP000294621">
    <property type="component" value="Unassembled WGS sequence"/>
</dbReference>
<proteinExistence type="predicted"/>
<reference evidence="1 2" key="1">
    <citation type="submission" date="2019-03" db="EMBL/GenBank/DDBJ databases">
        <title>Genome Sequencing and Assembly of Various Microbes Isolated from Partially Reclaimed Soil and Acid Mine Drainage (AMD) Site.</title>
        <authorList>
            <person name="Steinbock B."/>
            <person name="Bechtold R."/>
            <person name="Sevigny J.L."/>
            <person name="Thomas D."/>
            <person name="Cuthill L.R."/>
            <person name="Aveiro Johannsen E.J."/>
            <person name="Thomas K."/>
            <person name="Ghosh A."/>
        </authorList>
    </citation>
    <scope>NUCLEOTIDE SEQUENCE [LARGE SCALE GENOMIC DNA]</scope>
    <source>
        <strain evidence="1 2">S-A1</strain>
    </source>
</reference>
<evidence type="ECO:0000313" key="2">
    <source>
        <dbReference type="Proteomes" id="UP000294621"/>
    </source>
</evidence>